<dbReference type="AlphaFoldDB" id="A0A1S7UAB2"/>
<gene>
    <name evidence="1" type="ORF">AGR7A_pAt30012</name>
</gene>
<dbReference type="Proteomes" id="UP000192140">
    <property type="component" value="Unassembled WGS sequence"/>
</dbReference>
<name>A0A1S7UAB2_9HYPH</name>
<protein>
    <submittedName>
        <fullName evidence="1">Uncharacterized protein</fullName>
    </submittedName>
</protein>
<proteinExistence type="predicted"/>
<keyword evidence="2" id="KW-1185">Reference proteome</keyword>
<dbReference type="EMBL" id="FCNP01000050">
    <property type="protein sequence ID" value="CVI63870.1"/>
    <property type="molecule type" value="Genomic_DNA"/>
</dbReference>
<accession>A0A1S7UAB2</accession>
<reference evidence="1" key="1">
    <citation type="submission" date="2016-01" db="EMBL/GenBank/DDBJ databases">
        <authorList>
            <person name="Regsiter A."/>
            <person name="william w."/>
        </authorList>
    </citation>
    <scope>NUCLEOTIDE SEQUENCE</scope>
    <source>
        <strain evidence="1">NCPPB 1641</strain>
    </source>
</reference>
<sequence>MTYLYPKVVTTTLAGTSIEDSQEFATQWLWTYNNERPNMGIGGITPAQ</sequence>
<evidence type="ECO:0000313" key="2">
    <source>
        <dbReference type="Proteomes" id="UP000192140"/>
    </source>
</evidence>
<comment type="caution">
    <text evidence="1">The sequence shown here is derived from an EMBL/GenBank/DDBJ whole genome shotgun (WGS) entry which is preliminary data.</text>
</comment>
<evidence type="ECO:0000313" key="1">
    <source>
        <dbReference type="EMBL" id="CVI63870.1"/>
    </source>
</evidence>
<organism evidence="1 2">
    <name type="scientific">Agrobacterium deltaense NCPPB 1641</name>
    <dbReference type="NCBI Taxonomy" id="1183425"/>
    <lineage>
        <taxon>Bacteria</taxon>
        <taxon>Pseudomonadati</taxon>
        <taxon>Pseudomonadota</taxon>
        <taxon>Alphaproteobacteria</taxon>
        <taxon>Hyphomicrobiales</taxon>
        <taxon>Rhizobiaceae</taxon>
        <taxon>Rhizobium/Agrobacterium group</taxon>
        <taxon>Agrobacterium</taxon>
    </lineage>
</organism>